<evidence type="ECO:0000256" key="2">
    <source>
        <dbReference type="SAM" id="MobiDB-lite"/>
    </source>
</evidence>
<dbReference type="PANTHER" id="PTHR11049:SF24">
    <property type="entry name" value="CYTOSOLIC ACYL COENZYME A THIOESTER HYDROLASE"/>
    <property type="match status" value="1"/>
</dbReference>
<reference evidence="4 5" key="1">
    <citation type="submission" date="2022-04" db="EMBL/GenBank/DDBJ databases">
        <title>Diverse halophilic archaea isolated from saline environments.</title>
        <authorList>
            <person name="Cui H.-L."/>
        </authorList>
    </citation>
    <scope>NUCLEOTIDE SEQUENCE [LARGE SCALE GENOMIC DNA]</scope>
    <source>
        <strain evidence="4 5">XZYJT49</strain>
        <plasmid evidence="4 5">unnamed1</plasmid>
    </source>
</reference>
<feature type="region of interest" description="Disordered" evidence="2">
    <location>
        <begin position="129"/>
        <end position="163"/>
    </location>
</feature>
<evidence type="ECO:0000313" key="5">
    <source>
        <dbReference type="Proteomes" id="UP000830729"/>
    </source>
</evidence>
<gene>
    <name evidence="4" type="ORF">M0R89_19965</name>
</gene>
<keyword evidence="5" id="KW-1185">Reference proteome</keyword>
<dbReference type="InterPro" id="IPR029069">
    <property type="entry name" value="HotDog_dom_sf"/>
</dbReference>
<feature type="domain" description="HotDog ACOT-type" evidence="3">
    <location>
        <begin position="13"/>
        <end position="125"/>
    </location>
</feature>
<organism evidence="4 5">
    <name type="scientific">Halorussus limi</name>
    <dbReference type="NCBI Taxonomy" id="2938695"/>
    <lineage>
        <taxon>Archaea</taxon>
        <taxon>Methanobacteriati</taxon>
        <taxon>Methanobacteriota</taxon>
        <taxon>Stenosarchaea group</taxon>
        <taxon>Halobacteria</taxon>
        <taxon>Halobacteriales</taxon>
        <taxon>Haladaptataceae</taxon>
        <taxon>Halorussus</taxon>
    </lineage>
</organism>
<keyword evidence="4" id="KW-0614">Plasmid</keyword>
<geneLocation type="plasmid" evidence="4 5">
    <name>unnamed1</name>
</geneLocation>
<dbReference type="InterPro" id="IPR006683">
    <property type="entry name" value="Thioestr_dom"/>
</dbReference>
<dbReference type="GeneID" id="72187526"/>
<sequence>MQQQSARRTATLADSHTETTEILMPDDTNNLGRALGGSVLHWMDICGAIAARRFSRRQVVTASMDHVDFLAPIDLGDVVVTEAYVFETGESSMEVKVDVYAERPSADARRETATSFFTFVALDDDEEAASVPELRCPTDEQEAKRERALQERAKRRAELAERE</sequence>
<dbReference type="PANTHER" id="PTHR11049">
    <property type="entry name" value="ACYL COENZYME A THIOESTER HYDROLASE"/>
    <property type="match status" value="1"/>
</dbReference>
<keyword evidence="1" id="KW-0378">Hydrolase</keyword>
<dbReference type="GO" id="GO:0009062">
    <property type="term" value="P:fatty acid catabolic process"/>
    <property type="evidence" value="ECO:0007669"/>
    <property type="project" value="TreeGrafter"/>
</dbReference>
<dbReference type="GO" id="GO:0052816">
    <property type="term" value="F:long-chain fatty acyl-CoA hydrolase activity"/>
    <property type="evidence" value="ECO:0007669"/>
    <property type="project" value="TreeGrafter"/>
</dbReference>
<accession>A0A8U0HZJ5</accession>
<name>A0A8U0HZJ5_9EURY</name>
<dbReference type="GO" id="GO:0006637">
    <property type="term" value="P:acyl-CoA metabolic process"/>
    <property type="evidence" value="ECO:0007669"/>
    <property type="project" value="TreeGrafter"/>
</dbReference>
<dbReference type="AlphaFoldDB" id="A0A8U0HZJ5"/>
<dbReference type="SUPFAM" id="SSF54637">
    <property type="entry name" value="Thioesterase/thiol ester dehydrase-isomerase"/>
    <property type="match status" value="1"/>
</dbReference>
<dbReference type="PROSITE" id="PS51770">
    <property type="entry name" value="HOTDOG_ACOT"/>
    <property type="match status" value="1"/>
</dbReference>
<evidence type="ECO:0000313" key="4">
    <source>
        <dbReference type="EMBL" id="UPV76440.1"/>
    </source>
</evidence>
<dbReference type="CDD" id="cd03442">
    <property type="entry name" value="BFIT_BACH"/>
    <property type="match status" value="1"/>
</dbReference>
<dbReference type="InterPro" id="IPR033120">
    <property type="entry name" value="HOTDOG_ACOT"/>
</dbReference>
<dbReference type="EMBL" id="CP096660">
    <property type="protein sequence ID" value="UPV76440.1"/>
    <property type="molecule type" value="Genomic_DNA"/>
</dbReference>
<dbReference type="Proteomes" id="UP000830729">
    <property type="component" value="Plasmid unnamed1"/>
</dbReference>
<protein>
    <submittedName>
        <fullName evidence="4">Acyl-CoA thioesterase</fullName>
    </submittedName>
</protein>
<evidence type="ECO:0000259" key="3">
    <source>
        <dbReference type="PROSITE" id="PS51770"/>
    </source>
</evidence>
<dbReference type="InterPro" id="IPR040170">
    <property type="entry name" value="Cytosol_ACT"/>
</dbReference>
<dbReference type="KEGG" id="halx:M0R89_19965"/>
<feature type="compositionally biased region" description="Basic and acidic residues" evidence="2">
    <location>
        <begin position="136"/>
        <end position="163"/>
    </location>
</feature>
<dbReference type="RefSeq" id="WP_248652473.1">
    <property type="nucleotide sequence ID" value="NZ_CP096660.1"/>
</dbReference>
<dbReference type="Pfam" id="PF03061">
    <property type="entry name" value="4HBT"/>
    <property type="match status" value="1"/>
</dbReference>
<dbReference type="GO" id="GO:0005829">
    <property type="term" value="C:cytosol"/>
    <property type="evidence" value="ECO:0007669"/>
    <property type="project" value="TreeGrafter"/>
</dbReference>
<dbReference type="Gene3D" id="3.10.129.10">
    <property type="entry name" value="Hotdog Thioesterase"/>
    <property type="match status" value="1"/>
</dbReference>
<proteinExistence type="predicted"/>
<evidence type="ECO:0000256" key="1">
    <source>
        <dbReference type="ARBA" id="ARBA00022801"/>
    </source>
</evidence>